<comment type="caution">
    <text evidence="4">The sequence shown here is derived from an EMBL/GenBank/DDBJ whole genome shotgun (WGS) entry which is preliminary data.</text>
</comment>
<dbReference type="Gene3D" id="3.40.1000.10">
    <property type="entry name" value="Mog1/PsbP, alpha/beta/alpha sandwich"/>
    <property type="match status" value="1"/>
</dbReference>
<dbReference type="GO" id="GO:0005085">
    <property type="term" value="F:guanyl-nucleotide exchange factor activity"/>
    <property type="evidence" value="ECO:0007669"/>
    <property type="project" value="TreeGrafter"/>
</dbReference>
<dbReference type="PANTHER" id="PTHR15837">
    <property type="entry name" value="RAN GUANINE NUCLEOTIDE RELEASE FACTOR"/>
    <property type="match status" value="1"/>
</dbReference>
<evidence type="ECO:0000256" key="3">
    <source>
        <dbReference type="ARBA" id="ARBA00022927"/>
    </source>
</evidence>
<dbReference type="Pfam" id="PF04603">
    <property type="entry name" value="Mog1"/>
    <property type="match status" value="1"/>
</dbReference>
<reference evidence="5" key="1">
    <citation type="submission" date="2014-03" db="EMBL/GenBank/DDBJ databases">
        <title>The Genome Sequence of Puccinia striiformis f. sp. tritici PST-78.</title>
        <authorList>
            <consortium name="The Broad Institute Genome Sequencing Platform"/>
            <person name="Cuomo C."/>
            <person name="Hulbert S."/>
            <person name="Chen X."/>
            <person name="Walker B."/>
            <person name="Young S.K."/>
            <person name="Zeng Q."/>
            <person name="Gargeya S."/>
            <person name="Fitzgerald M."/>
            <person name="Haas B."/>
            <person name="Abouelleil A."/>
            <person name="Alvarado L."/>
            <person name="Arachchi H.M."/>
            <person name="Berlin A.M."/>
            <person name="Chapman S.B."/>
            <person name="Goldberg J."/>
            <person name="Griggs A."/>
            <person name="Gujja S."/>
            <person name="Hansen M."/>
            <person name="Howarth C."/>
            <person name="Imamovic A."/>
            <person name="Larimer J."/>
            <person name="McCowan C."/>
            <person name="Montmayeur A."/>
            <person name="Murphy C."/>
            <person name="Neiman D."/>
            <person name="Pearson M."/>
            <person name="Priest M."/>
            <person name="Roberts A."/>
            <person name="Saif S."/>
            <person name="Shea T."/>
            <person name="Sisk P."/>
            <person name="Sykes S."/>
            <person name="Wortman J."/>
            <person name="Nusbaum C."/>
            <person name="Birren B."/>
        </authorList>
    </citation>
    <scope>NUCLEOTIDE SEQUENCE [LARGE SCALE GENOMIC DNA]</scope>
    <source>
        <strain evidence="5">race PST-78</strain>
    </source>
</reference>
<protein>
    <submittedName>
        <fullName evidence="4">Uncharacterized protein</fullName>
    </submittedName>
</protein>
<dbReference type="AlphaFoldDB" id="A0A0L0V1V4"/>
<organism evidence="4 5">
    <name type="scientific">Puccinia striiformis f. sp. tritici PST-78</name>
    <dbReference type="NCBI Taxonomy" id="1165861"/>
    <lineage>
        <taxon>Eukaryota</taxon>
        <taxon>Fungi</taxon>
        <taxon>Dikarya</taxon>
        <taxon>Basidiomycota</taxon>
        <taxon>Pucciniomycotina</taxon>
        <taxon>Pucciniomycetes</taxon>
        <taxon>Pucciniales</taxon>
        <taxon>Pucciniaceae</taxon>
        <taxon>Puccinia</taxon>
    </lineage>
</organism>
<sequence length="196" mass="22243">MMTLTIHRTTHQVMTMVKTTQNQSSSQFCVNILLSIIYVRYLNCSNNHPLIMYRYHFDSLAQDNSSDLATIKSISLPEDLNQFTEPPPILSNQPTDPTIVKARRTPVPVKCYGLQSVSKFNASESESHEVHIWLGLWRLRGIGNDGRGTDLILTFNLPNLPSSSHYAHFQQSVEFTNIIFQQAACSLQIVDWSLFA</sequence>
<dbReference type="EMBL" id="AJIL01000143">
    <property type="protein sequence ID" value="KNE93166.1"/>
    <property type="molecule type" value="Genomic_DNA"/>
</dbReference>
<gene>
    <name evidence="4" type="ORF">PSTG_13417</name>
</gene>
<name>A0A0L0V1V4_9BASI</name>
<comment type="similarity">
    <text evidence="1">Belongs to the MOG1 family.</text>
</comment>
<dbReference type="GO" id="GO:0006606">
    <property type="term" value="P:protein import into nucleus"/>
    <property type="evidence" value="ECO:0007669"/>
    <property type="project" value="TreeGrafter"/>
</dbReference>
<evidence type="ECO:0000313" key="5">
    <source>
        <dbReference type="Proteomes" id="UP000054564"/>
    </source>
</evidence>
<keyword evidence="5" id="KW-1185">Reference proteome</keyword>
<dbReference type="SUPFAM" id="SSF55724">
    <property type="entry name" value="Mog1p/PsbP-like"/>
    <property type="match status" value="1"/>
</dbReference>
<keyword evidence="2" id="KW-0813">Transport</keyword>
<dbReference type="InterPro" id="IPR016123">
    <property type="entry name" value="Mog1/PsbP_a/b/a-sand"/>
</dbReference>
<evidence type="ECO:0000256" key="2">
    <source>
        <dbReference type="ARBA" id="ARBA00022448"/>
    </source>
</evidence>
<keyword evidence="3" id="KW-0653">Protein transport</keyword>
<dbReference type="InterPro" id="IPR007681">
    <property type="entry name" value="Mog1"/>
</dbReference>
<dbReference type="PANTHER" id="PTHR15837:SF0">
    <property type="entry name" value="RAN GUANINE NUCLEOTIDE RELEASE FACTOR"/>
    <property type="match status" value="1"/>
</dbReference>
<proteinExistence type="inferred from homology"/>
<evidence type="ECO:0000256" key="1">
    <source>
        <dbReference type="ARBA" id="ARBA00010307"/>
    </source>
</evidence>
<evidence type="ECO:0000313" key="4">
    <source>
        <dbReference type="EMBL" id="KNE93166.1"/>
    </source>
</evidence>
<dbReference type="GO" id="GO:0031267">
    <property type="term" value="F:small GTPase binding"/>
    <property type="evidence" value="ECO:0007669"/>
    <property type="project" value="TreeGrafter"/>
</dbReference>
<dbReference type="Proteomes" id="UP000054564">
    <property type="component" value="Unassembled WGS sequence"/>
</dbReference>
<accession>A0A0L0V1V4</accession>
<dbReference type="GO" id="GO:0005634">
    <property type="term" value="C:nucleus"/>
    <property type="evidence" value="ECO:0007669"/>
    <property type="project" value="TreeGrafter"/>
</dbReference>